<keyword evidence="6 9" id="KW-0067">ATP-binding</keyword>
<dbReference type="GO" id="GO:0005524">
    <property type="term" value="F:ATP binding"/>
    <property type="evidence" value="ECO:0007669"/>
    <property type="project" value="UniProtKB-KW"/>
</dbReference>
<dbReference type="InterPro" id="IPR027417">
    <property type="entry name" value="P-loop_NTPase"/>
</dbReference>
<dbReference type="InterPro" id="IPR017871">
    <property type="entry name" value="ABC_transporter-like_CS"/>
</dbReference>
<evidence type="ECO:0000256" key="3">
    <source>
        <dbReference type="ARBA" id="ARBA00022448"/>
    </source>
</evidence>
<dbReference type="SUPFAM" id="SSF52540">
    <property type="entry name" value="P-loop containing nucleoside triphosphate hydrolases"/>
    <property type="match status" value="1"/>
</dbReference>
<keyword evidence="7" id="KW-0472">Membrane</keyword>
<dbReference type="InterPro" id="IPR013563">
    <property type="entry name" value="Oligopep_ABC_C"/>
</dbReference>
<sequence>MEELLRVENLKTYFFDKKKTIKAVDGVDFKINKGETVALVGESGCGKSMTSLSVMQLVPGPYGKIVEGEITLEGKNLLRLSENEMCKVRGNEISMIFQEPMTSLNPVLTIGEQIIEVITYHKRLSRKKATQQAIELLKLVGIPRAESIISDYPHRLSGGMRQRVMIAMAMSCDPKLLIADEPTTALDVTIQAQILDLMKDLSKKVNTSILLITHDLGVVSELAERVIVMYAGQIVEQASVDDLFEEPLHPYTQGLVESVPDIDAEIGRLNPIKGNVPTPDQMPNGCRFAPRCSKAFDRCFSEEPQLLEKKYGTRTVRCFLYEDEKGAGHAGKDQYSHR</sequence>
<accession>A0ABS9GYN3</accession>
<evidence type="ECO:0000256" key="6">
    <source>
        <dbReference type="ARBA" id="ARBA00022840"/>
    </source>
</evidence>
<dbReference type="PROSITE" id="PS50893">
    <property type="entry name" value="ABC_TRANSPORTER_2"/>
    <property type="match status" value="1"/>
</dbReference>
<keyword evidence="4" id="KW-1003">Cell membrane</keyword>
<feature type="domain" description="ABC transporter" evidence="8">
    <location>
        <begin position="5"/>
        <end position="256"/>
    </location>
</feature>
<protein>
    <submittedName>
        <fullName evidence="9">ABC transporter ATP-binding protein</fullName>
    </submittedName>
</protein>
<evidence type="ECO:0000259" key="8">
    <source>
        <dbReference type="PROSITE" id="PS50893"/>
    </source>
</evidence>
<keyword evidence="3" id="KW-0813">Transport</keyword>
<comment type="caution">
    <text evidence="9">The sequence shown here is derived from an EMBL/GenBank/DDBJ whole genome shotgun (WGS) entry which is preliminary data.</text>
</comment>
<comment type="subcellular location">
    <subcellularLocation>
        <location evidence="1">Cell membrane</location>
        <topology evidence="1">Peripheral membrane protein</topology>
    </subcellularLocation>
</comment>
<dbReference type="Pfam" id="PF00005">
    <property type="entry name" value="ABC_tran"/>
    <property type="match status" value="1"/>
</dbReference>
<dbReference type="Proteomes" id="UP001649381">
    <property type="component" value="Unassembled WGS sequence"/>
</dbReference>
<dbReference type="InterPro" id="IPR003439">
    <property type="entry name" value="ABC_transporter-like_ATP-bd"/>
</dbReference>
<keyword evidence="10" id="KW-1185">Reference proteome</keyword>
<dbReference type="EMBL" id="JAKIJS010000001">
    <property type="protein sequence ID" value="MCF6136713.1"/>
    <property type="molecule type" value="Genomic_DNA"/>
</dbReference>
<dbReference type="CDD" id="cd03257">
    <property type="entry name" value="ABC_NikE_OppD_transporters"/>
    <property type="match status" value="1"/>
</dbReference>
<evidence type="ECO:0000256" key="1">
    <source>
        <dbReference type="ARBA" id="ARBA00004202"/>
    </source>
</evidence>
<dbReference type="SMART" id="SM00382">
    <property type="entry name" value="AAA"/>
    <property type="match status" value="1"/>
</dbReference>
<evidence type="ECO:0000313" key="10">
    <source>
        <dbReference type="Proteomes" id="UP001649381"/>
    </source>
</evidence>
<dbReference type="PROSITE" id="PS00211">
    <property type="entry name" value="ABC_TRANSPORTER_1"/>
    <property type="match status" value="1"/>
</dbReference>
<dbReference type="InterPro" id="IPR003593">
    <property type="entry name" value="AAA+_ATPase"/>
</dbReference>
<dbReference type="InterPro" id="IPR050388">
    <property type="entry name" value="ABC_Ni/Peptide_Import"/>
</dbReference>
<dbReference type="PANTHER" id="PTHR43297">
    <property type="entry name" value="OLIGOPEPTIDE TRANSPORT ATP-BINDING PROTEIN APPD"/>
    <property type="match status" value="1"/>
</dbReference>
<dbReference type="PANTHER" id="PTHR43297:SF2">
    <property type="entry name" value="DIPEPTIDE TRANSPORT ATP-BINDING PROTEIN DPPD"/>
    <property type="match status" value="1"/>
</dbReference>
<dbReference type="NCBIfam" id="TIGR01727">
    <property type="entry name" value="oligo_HPY"/>
    <property type="match status" value="1"/>
</dbReference>
<evidence type="ECO:0000256" key="2">
    <source>
        <dbReference type="ARBA" id="ARBA00005417"/>
    </source>
</evidence>
<dbReference type="Pfam" id="PF08352">
    <property type="entry name" value="oligo_HPY"/>
    <property type="match status" value="1"/>
</dbReference>
<keyword evidence="5" id="KW-0547">Nucleotide-binding</keyword>
<reference evidence="9 10" key="1">
    <citation type="submission" date="2022-01" db="EMBL/GenBank/DDBJ databases">
        <title>Alkalihalobacillus sp. EGI L200015, a novel bacterium isolated from a salt lake sediment.</title>
        <authorList>
            <person name="Gao L."/>
            <person name="Fang B.-Z."/>
            <person name="Li W.-J."/>
        </authorList>
    </citation>
    <scope>NUCLEOTIDE SEQUENCE [LARGE SCALE GENOMIC DNA]</scope>
    <source>
        <strain evidence="9 10">KCTC 12718</strain>
    </source>
</reference>
<evidence type="ECO:0000256" key="5">
    <source>
        <dbReference type="ARBA" id="ARBA00022741"/>
    </source>
</evidence>
<evidence type="ECO:0000256" key="7">
    <source>
        <dbReference type="ARBA" id="ARBA00023136"/>
    </source>
</evidence>
<evidence type="ECO:0000313" key="9">
    <source>
        <dbReference type="EMBL" id="MCF6136713.1"/>
    </source>
</evidence>
<dbReference type="Gene3D" id="3.40.50.300">
    <property type="entry name" value="P-loop containing nucleotide triphosphate hydrolases"/>
    <property type="match status" value="1"/>
</dbReference>
<proteinExistence type="inferred from homology"/>
<organism evidence="9 10">
    <name type="scientific">Pseudalkalibacillus berkeleyi</name>
    <dbReference type="NCBI Taxonomy" id="1069813"/>
    <lineage>
        <taxon>Bacteria</taxon>
        <taxon>Bacillati</taxon>
        <taxon>Bacillota</taxon>
        <taxon>Bacilli</taxon>
        <taxon>Bacillales</taxon>
        <taxon>Fictibacillaceae</taxon>
        <taxon>Pseudalkalibacillus</taxon>
    </lineage>
</organism>
<evidence type="ECO:0000256" key="4">
    <source>
        <dbReference type="ARBA" id="ARBA00022475"/>
    </source>
</evidence>
<comment type="similarity">
    <text evidence="2">Belongs to the ABC transporter superfamily.</text>
</comment>
<name>A0ABS9GYN3_9BACL</name>
<dbReference type="RefSeq" id="WP_236331698.1">
    <property type="nucleotide sequence ID" value="NZ_JAKIJS010000001.1"/>
</dbReference>
<gene>
    <name evidence="9" type="ORF">L2716_03160</name>
</gene>